<comment type="caution">
    <text evidence="1">The sequence shown here is derived from an EMBL/GenBank/DDBJ whole genome shotgun (WGS) entry which is preliminary data.</text>
</comment>
<accession>A0A367S0F8</accession>
<organism evidence="1 2">
    <name type="scientific">Nostoc punctiforme NIES-2108</name>
    <dbReference type="NCBI Taxonomy" id="1356359"/>
    <lineage>
        <taxon>Bacteria</taxon>
        <taxon>Bacillati</taxon>
        <taxon>Cyanobacteriota</taxon>
        <taxon>Cyanophyceae</taxon>
        <taxon>Nostocales</taxon>
        <taxon>Nostocaceae</taxon>
        <taxon>Nostoc</taxon>
    </lineage>
</organism>
<protein>
    <recommendedName>
        <fullName evidence="3">DUF4277 domain-containing protein</fullName>
    </recommendedName>
</protein>
<evidence type="ECO:0000313" key="1">
    <source>
        <dbReference type="EMBL" id="RCJ41454.1"/>
    </source>
</evidence>
<reference evidence="2" key="1">
    <citation type="submission" date="2016-04" db="EMBL/GenBank/DDBJ databases">
        <authorList>
            <person name="Tabuchi Yagui T.R."/>
        </authorList>
    </citation>
    <scope>NUCLEOTIDE SEQUENCE [LARGE SCALE GENOMIC DNA]</scope>
</reference>
<name>A0A367S0F8_NOSPU</name>
<evidence type="ECO:0008006" key="3">
    <source>
        <dbReference type="Google" id="ProtNLM"/>
    </source>
</evidence>
<evidence type="ECO:0000313" key="2">
    <source>
        <dbReference type="Proteomes" id="UP000252085"/>
    </source>
</evidence>
<sequence length="83" mass="9196">MTSSASEIRVQDIDHYGIVIGIIFQWKKIVLRSVIQEEMLKSGMTYSRQSAACPNYLSFENAEKLAMAEAPTVGDRIQGGSVE</sequence>
<proteinExistence type="predicted"/>
<dbReference type="EMBL" id="LXQE01000029">
    <property type="protein sequence ID" value="RCJ41454.1"/>
    <property type="molecule type" value="Genomic_DNA"/>
</dbReference>
<dbReference type="AlphaFoldDB" id="A0A367S0F8"/>
<gene>
    <name evidence="1" type="ORF">A6769_00630</name>
</gene>
<dbReference type="Proteomes" id="UP000252085">
    <property type="component" value="Unassembled WGS sequence"/>
</dbReference>